<organism evidence="4 5">
    <name type="scientific">Araneus ventricosus</name>
    <name type="common">Orbweaver spider</name>
    <name type="synonym">Epeira ventricosa</name>
    <dbReference type="NCBI Taxonomy" id="182803"/>
    <lineage>
        <taxon>Eukaryota</taxon>
        <taxon>Metazoa</taxon>
        <taxon>Ecdysozoa</taxon>
        <taxon>Arthropoda</taxon>
        <taxon>Chelicerata</taxon>
        <taxon>Arachnida</taxon>
        <taxon>Araneae</taxon>
        <taxon>Araneomorphae</taxon>
        <taxon>Entelegynae</taxon>
        <taxon>Araneoidea</taxon>
        <taxon>Araneidae</taxon>
        <taxon>Araneus</taxon>
    </lineage>
</organism>
<dbReference type="Proteomes" id="UP000499080">
    <property type="component" value="Unassembled WGS sequence"/>
</dbReference>
<dbReference type="AlphaFoldDB" id="A0A4Y2CW40"/>
<dbReference type="EMBL" id="BGPR01087635">
    <property type="protein sequence ID" value="GBM07944.1"/>
    <property type="molecule type" value="Genomic_DNA"/>
</dbReference>
<dbReference type="EMBL" id="BGPR01087619">
    <property type="protein sequence ID" value="GBM07893.1"/>
    <property type="molecule type" value="Genomic_DNA"/>
</dbReference>
<dbReference type="EMBL" id="BGPR01087623">
    <property type="protein sequence ID" value="GBM07908.1"/>
    <property type="molecule type" value="Genomic_DNA"/>
</dbReference>
<evidence type="ECO:0000313" key="3">
    <source>
        <dbReference type="EMBL" id="GBM07908.1"/>
    </source>
</evidence>
<name>A0A4Y2CW40_ARAVE</name>
<dbReference type="OrthoDB" id="6436060at2759"/>
<sequence>MDTCEPELYTLLSALVKGSMTLLPTPLSGSKECMRDAFKKCSFHSRLVIMDLISFATDNSVDIPLHFPKETPVPITSKRKLFDILEKNIFLL</sequence>
<evidence type="ECO:0000313" key="4">
    <source>
        <dbReference type="EMBL" id="GBM07944.1"/>
    </source>
</evidence>
<keyword evidence="5" id="KW-1185">Reference proteome</keyword>
<comment type="caution">
    <text evidence="4">The sequence shown here is derived from an EMBL/GenBank/DDBJ whole genome shotgun (WGS) entry which is preliminary data.</text>
</comment>
<protein>
    <submittedName>
        <fullName evidence="4">Uncharacterized protein</fullName>
    </submittedName>
</protein>
<proteinExistence type="predicted"/>
<dbReference type="EMBL" id="BGPR01087616">
    <property type="protein sequence ID" value="GBM07879.1"/>
    <property type="molecule type" value="Genomic_DNA"/>
</dbReference>
<gene>
    <name evidence="3" type="ORF">AVEN_167107_1</name>
    <name evidence="1" type="ORF">AVEN_21698_1</name>
    <name evidence="4" type="ORF">AVEN_33746_1</name>
    <name evidence="2" type="ORF">AVEN_62476_1</name>
</gene>
<evidence type="ECO:0000313" key="2">
    <source>
        <dbReference type="EMBL" id="GBM07893.1"/>
    </source>
</evidence>
<evidence type="ECO:0000313" key="5">
    <source>
        <dbReference type="Proteomes" id="UP000499080"/>
    </source>
</evidence>
<accession>A0A4Y2CW40</accession>
<reference evidence="4 5" key="1">
    <citation type="journal article" date="2019" name="Sci. Rep.">
        <title>Orb-weaving spider Araneus ventricosus genome elucidates the spidroin gene catalogue.</title>
        <authorList>
            <person name="Kono N."/>
            <person name="Nakamura H."/>
            <person name="Ohtoshi R."/>
            <person name="Moran D.A.P."/>
            <person name="Shinohara A."/>
            <person name="Yoshida Y."/>
            <person name="Fujiwara M."/>
            <person name="Mori M."/>
            <person name="Tomita M."/>
            <person name="Arakawa K."/>
        </authorList>
    </citation>
    <scope>NUCLEOTIDE SEQUENCE [LARGE SCALE GENOMIC DNA]</scope>
</reference>
<evidence type="ECO:0000313" key="1">
    <source>
        <dbReference type="EMBL" id="GBM07879.1"/>
    </source>
</evidence>